<accession>A0ABS5A7F9</accession>
<evidence type="ECO:0000313" key="4">
    <source>
        <dbReference type="Proteomes" id="UP001519363"/>
    </source>
</evidence>
<dbReference type="Pfam" id="PF13279">
    <property type="entry name" value="4HBT_2"/>
    <property type="match status" value="1"/>
</dbReference>
<dbReference type="PANTHER" id="PTHR31793:SF27">
    <property type="entry name" value="NOVEL THIOESTERASE SUPERFAMILY DOMAIN AND SAPOSIN A-TYPE DOMAIN CONTAINING PROTEIN (0610012H03RIK)"/>
    <property type="match status" value="1"/>
</dbReference>
<dbReference type="Proteomes" id="UP001519363">
    <property type="component" value="Unassembled WGS sequence"/>
</dbReference>
<name>A0ABS5A7F9_9PSEU</name>
<evidence type="ECO:0000256" key="2">
    <source>
        <dbReference type="ARBA" id="ARBA00022801"/>
    </source>
</evidence>
<dbReference type="InterPro" id="IPR050563">
    <property type="entry name" value="4-hydroxybenzoyl-CoA_TE"/>
</dbReference>
<organism evidence="3 4">
    <name type="scientific">Crossiella equi</name>
    <dbReference type="NCBI Taxonomy" id="130796"/>
    <lineage>
        <taxon>Bacteria</taxon>
        <taxon>Bacillati</taxon>
        <taxon>Actinomycetota</taxon>
        <taxon>Actinomycetes</taxon>
        <taxon>Pseudonocardiales</taxon>
        <taxon>Pseudonocardiaceae</taxon>
        <taxon>Crossiella</taxon>
    </lineage>
</organism>
<reference evidence="3 4" key="1">
    <citation type="submission" date="2021-03" db="EMBL/GenBank/DDBJ databases">
        <title>Sequencing the genomes of 1000 actinobacteria strains.</title>
        <authorList>
            <person name="Klenk H.-P."/>
        </authorList>
    </citation>
    <scope>NUCLEOTIDE SEQUENCE [LARGE SCALE GENOMIC DNA]</scope>
    <source>
        <strain evidence="3 4">DSM 44580</strain>
    </source>
</reference>
<dbReference type="Gene3D" id="3.10.129.10">
    <property type="entry name" value="Hotdog Thioesterase"/>
    <property type="match status" value="1"/>
</dbReference>
<evidence type="ECO:0000313" key="3">
    <source>
        <dbReference type="EMBL" id="MBP2472529.1"/>
    </source>
</evidence>
<keyword evidence="4" id="KW-1185">Reference proteome</keyword>
<dbReference type="EC" id="3.1.2.-" evidence="3"/>
<dbReference type="GO" id="GO:0016787">
    <property type="term" value="F:hydrolase activity"/>
    <property type="evidence" value="ECO:0007669"/>
    <property type="project" value="UniProtKB-KW"/>
</dbReference>
<protein>
    <submittedName>
        <fullName evidence="3">Acyl-CoA thioester hydrolase</fullName>
        <ecNumber evidence="3">3.1.2.-</ecNumber>
    </submittedName>
</protein>
<dbReference type="EMBL" id="JAGIOO010000001">
    <property type="protein sequence ID" value="MBP2472529.1"/>
    <property type="molecule type" value="Genomic_DNA"/>
</dbReference>
<sequence>MSPNLSVPGPPGTLATMRNGYPHWLVIPTRWGDNDVYGHVNNVVYYAFMDTAINTYLIAEGGLDIHGGDTIGLCVQSTCDYRAPLSFPAPVHAGLRVGHLGRSSVRYEIGLFAPDTGTPAAEGTFTHVFVNRETRRPVEIAAPLRPALEKLLVP</sequence>
<comment type="similarity">
    <text evidence="1">Belongs to the 4-hydroxybenzoyl-CoA thioesterase family.</text>
</comment>
<proteinExistence type="inferred from homology"/>
<gene>
    <name evidence="3" type="ORF">JOF53_001401</name>
</gene>
<dbReference type="SUPFAM" id="SSF54637">
    <property type="entry name" value="Thioesterase/thiol ester dehydrase-isomerase"/>
    <property type="match status" value="1"/>
</dbReference>
<comment type="caution">
    <text evidence="3">The sequence shown here is derived from an EMBL/GenBank/DDBJ whole genome shotgun (WGS) entry which is preliminary data.</text>
</comment>
<evidence type="ECO:0000256" key="1">
    <source>
        <dbReference type="ARBA" id="ARBA00005953"/>
    </source>
</evidence>
<dbReference type="InterPro" id="IPR029069">
    <property type="entry name" value="HotDog_dom_sf"/>
</dbReference>
<dbReference type="PANTHER" id="PTHR31793">
    <property type="entry name" value="4-HYDROXYBENZOYL-COA THIOESTERASE FAMILY MEMBER"/>
    <property type="match status" value="1"/>
</dbReference>
<keyword evidence="2 3" id="KW-0378">Hydrolase</keyword>
<dbReference type="CDD" id="cd00586">
    <property type="entry name" value="4HBT"/>
    <property type="match status" value="1"/>
</dbReference>